<dbReference type="PANTHER" id="PTHR42718:SF35">
    <property type="entry name" value="BLL0718 PROTEIN"/>
    <property type="match status" value="1"/>
</dbReference>
<feature type="transmembrane region" description="Helical" evidence="5">
    <location>
        <begin position="202"/>
        <end position="219"/>
    </location>
</feature>
<dbReference type="CDD" id="cd17504">
    <property type="entry name" value="MFS_MMR_MDR_like"/>
    <property type="match status" value="1"/>
</dbReference>
<feature type="transmembrane region" description="Helical" evidence="5">
    <location>
        <begin position="54"/>
        <end position="70"/>
    </location>
</feature>
<evidence type="ECO:0000256" key="2">
    <source>
        <dbReference type="ARBA" id="ARBA00022692"/>
    </source>
</evidence>
<dbReference type="PROSITE" id="PS50850">
    <property type="entry name" value="MFS"/>
    <property type="match status" value="1"/>
</dbReference>
<dbReference type="Gene3D" id="1.20.1720.10">
    <property type="entry name" value="Multidrug resistance protein D"/>
    <property type="match status" value="1"/>
</dbReference>
<dbReference type="InterPro" id="IPR011701">
    <property type="entry name" value="MFS"/>
</dbReference>
<evidence type="ECO:0000256" key="1">
    <source>
        <dbReference type="ARBA" id="ARBA00004651"/>
    </source>
</evidence>
<reference evidence="7 8" key="1">
    <citation type="submission" date="2023-08" db="EMBL/GenBank/DDBJ databases">
        <authorList>
            <person name="Folkvardsen B D."/>
            <person name="Norman A."/>
        </authorList>
    </citation>
    <scope>NUCLEOTIDE SEQUENCE [LARGE SCALE GENOMIC DNA]</scope>
    <source>
        <strain evidence="7 8">Mu0050</strain>
    </source>
</reference>
<comment type="subcellular location">
    <subcellularLocation>
        <location evidence="1">Cell membrane</location>
        <topology evidence="1">Multi-pass membrane protein</topology>
    </subcellularLocation>
</comment>
<organism evidence="7 8">
    <name type="scientific">[Mycobacterium] wendilense</name>
    <dbReference type="NCBI Taxonomy" id="3064284"/>
    <lineage>
        <taxon>Bacteria</taxon>
        <taxon>Bacillati</taxon>
        <taxon>Actinomycetota</taxon>
        <taxon>Actinomycetes</taxon>
        <taxon>Mycobacteriales</taxon>
        <taxon>Mycobacteriaceae</taxon>
        <taxon>Mycolicibacter</taxon>
    </lineage>
</organism>
<dbReference type="PANTHER" id="PTHR42718">
    <property type="entry name" value="MAJOR FACILITATOR SUPERFAMILY MULTIDRUG TRANSPORTER MFSC"/>
    <property type="match status" value="1"/>
</dbReference>
<keyword evidence="2 5" id="KW-0812">Transmembrane</keyword>
<feature type="transmembrane region" description="Helical" evidence="5">
    <location>
        <begin position="437"/>
        <end position="461"/>
    </location>
</feature>
<accession>A0ABN9NWA5</accession>
<name>A0ABN9NWA5_9MYCO</name>
<feature type="transmembrane region" description="Helical" evidence="5">
    <location>
        <begin position="114"/>
        <end position="131"/>
    </location>
</feature>
<feature type="transmembrane region" description="Helical" evidence="5">
    <location>
        <begin position="143"/>
        <end position="165"/>
    </location>
</feature>
<keyword evidence="3 5" id="KW-1133">Transmembrane helix</keyword>
<dbReference type="EMBL" id="OY726395">
    <property type="protein sequence ID" value="CAJ1581138.1"/>
    <property type="molecule type" value="Genomic_DNA"/>
</dbReference>
<feature type="transmembrane region" description="Helical" evidence="5">
    <location>
        <begin position="408"/>
        <end position="431"/>
    </location>
</feature>
<keyword evidence="4 5" id="KW-0472">Membrane</keyword>
<proteinExistence type="predicted"/>
<dbReference type="Pfam" id="PF07690">
    <property type="entry name" value="MFS_1"/>
    <property type="match status" value="1"/>
</dbReference>
<evidence type="ECO:0000256" key="5">
    <source>
        <dbReference type="SAM" id="Phobius"/>
    </source>
</evidence>
<feature type="transmembrane region" description="Helical" evidence="5">
    <location>
        <begin position="269"/>
        <end position="293"/>
    </location>
</feature>
<feature type="transmembrane region" description="Helical" evidence="5">
    <location>
        <begin position="313"/>
        <end position="332"/>
    </location>
</feature>
<gene>
    <name evidence="7" type="ORF">MU0050_001394</name>
</gene>
<dbReference type="InterPro" id="IPR036259">
    <property type="entry name" value="MFS_trans_sf"/>
</dbReference>
<feature type="transmembrane region" description="Helical" evidence="5">
    <location>
        <begin position="365"/>
        <end position="387"/>
    </location>
</feature>
<evidence type="ECO:0000313" key="7">
    <source>
        <dbReference type="EMBL" id="CAJ1581138.1"/>
    </source>
</evidence>
<evidence type="ECO:0000256" key="4">
    <source>
        <dbReference type="ARBA" id="ARBA00023136"/>
    </source>
</evidence>
<dbReference type="RefSeq" id="WP_316515505.1">
    <property type="nucleotide sequence ID" value="NZ_OY726395.1"/>
</dbReference>
<evidence type="ECO:0000313" key="8">
    <source>
        <dbReference type="Proteomes" id="UP001190466"/>
    </source>
</evidence>
<feature type="transmembrane region" description="Helical" evidence="5">
    <location>
        <begin position="171"/>
        <end position="190"/>
    </location>
</feature>
<evidence type="ECO:0000256" key="3">
    <source>
        <dbReference type="ARBA" id="ARBA00022989"/>
    </source>
</evidence>
<dbReference type="Gene3D" id="1.20.1250.20">
    <property type="entry name" value="MFS general substrate transporter like domains"/>
    <property type="match status" value="1"/>
</dbReference>
<dbReference type="Proteomes" id="UP001190466">
    <property type="component" value="Chromosome"/>
</dbReference>
<dbReference type="SUPFAM" id="SSF103473">
    <property type="entry name" value="MFS general substrate transporter"/>
    <property type="match status" value="1"/>
</dbReference>
<protein>
    <submittedName>
        <fullName evidence="7">MFS transporter</fullName>
    </submittedName>
</protein>
<feature type="transmembrane region" description="Helical" evidence="5">
    <location>
        <begin position="225"/>
        <end position="248"/>
    </location>
</feature>
<feature type="transmembrane region" description="Helical" evidence="5">
    <location>
        <begin position="339"/>
        <end position="359"/>
    </location>
</feature>
<dbReference type="InterPro" id="IPR020846">
    <property type="entry name" value="MFS_dom"/>
</dbReference>
<keyword evidence="8" id="KW-1185">Reference proteome</keyword>
<sequence length="488" mass="50025">MRRSPDSARVGHPRVLIFALCASGVSVSLMQTLIIPVLPELPMLLNASAADTSWAITATLLTAAVATPVFGRLGDMYGTRRILIACALFLIAGSLLAAVTTSLLPLIIGRGLQGFGIPIIPLGISVMRSCVSPDRVGAAMGMMSASLGVGGALGLPMAAAIAQFWDWHVLFWFATGLGVAALLLFVFLVPRLPPRSADRFDPLGTVLLAGGLVTLLLPISKGAVWGWTSTLTLVLFGSSVVIFAIFTVCQLRMSSPIVDLRTTVRRPVLTTNLASIGVGMSLFGMSLIAPQILELPAETGYGLGQTMLQTGLWMAPGGVAMMLTSPVAARVAARRGYKFTLVLGCTIIAAAYLAGLQLLSSPPRLVVFSVLISIGVGFAFSSMPALINAAVPMSETAAANGINSLARALGTSISSAVVGAVLSGMTMTFAGHEVPTLAAFHTALIVAAAAAGLAALLALLIPTPPLPGSAEADDGTDAELVTGGAART</sequence>
<evidence type="ECO:0000259" key="6">
    <source>
        <dbReference type="PROSITE" id="PS50850"/>
    </source>
</evidence>
<feature type="domain" description="Major facilitator superfamily (MFS) profile" evidence="6">
    <location>
        <begin position="16"/>
        <end position="466"/>
    </location>
</feature>
<feature type="transmembrane region" description="Helical" evidence="5">
    <location>
        <begin position="82"/>
        <end position="108"/>
    </location>
</feature>